<comment type="caution">
    <text evidence="3">The sequence shown here is derived from an EMBL/GenBank/DDBJ whole genome shotgun (WGS) entry which is preliminary data.</text>
</comment>
<feature type="region of interest" description="Disordered" evidence="1">
    <location>
        <begin position="105"/>
        <end position="153"/>
    </location>
</feature>
<protein>
    <recommendedName>
        <fullName evidence="5">DUF4333 domain-containing protein</fullName>
    </recommendedName>
</protein>
<organism evidence="3 4">
    <name type="scientific">[Mycobacterium] fortunisiensis</name>
    <dbReference type="NCBI Taxonomy" id="2600579"/>
    <lineage>
        <taxon>Bacteria</taxon>
        <taxon>Bacillati</taxon>
        <taxon>Actinomycetota</taxon>
        <taxon>Actinomycetes</taxon>
        <taxon>Mycobacteriales</taxon>
        <taxon>Mycobacteriaceae</taxon>
        <taxon>Mycolicibacterium</taxon>
    </lineage>
</organism>
<accession>A0ABS6KI66</accession>
<dbReference type="RefSeq" id="WP_217155286.1">
    <property type="nucleotide sequence ID" value="NZ_VOMB01000006.1"/>
</dbReference>
<evidence type="ECO:0000256" key="1">
    <source>
        <dbReference type="SAM" id="MobiDB-lite"/>
    </source>
</evidence>
<keyword evidence="4" id="KW-1185">Reference proteome</keyword>
<keyword evidence="2" id="KW-0732">Signal</keyword>
<dbReference type="EMBL" id="VOMB01000006">
    <property type="protein sequence ID" value="MBU9763259.1"/>
    <property type="molecule type" value="Genomic_DNA"/>
</dbReference>
<evidence type="ECO:0000313" key="4">
    <source>
        <dbReference type="Proteomes" id="UP000812982"/>
    </source>
</evidence>
<feature type="compositionally biased region" description="Acidic residues" evidence="1">
    <location>
        <begin position="141"/>
        <end position="153"/>
    </location>
</feature>
<dbReference type="Proteomes" id="UP000812982">
    <property type="component" value="Unassembled WGS sequence"/>
</dbReference>
<reference evidence="3 4" key="1">
    <citation type="journal article" date="2021" name="Sci. Rep.">
        <title>Phenotypic and genomic hallmarks of a novel, potentially pathogenic rapidly growing Mycobacterium species related to the Mycobacterium fortuitum complex.</title>
        <authorList>
            <person name="Gharbi R."/>
            <person name="Khanna V."/>
            <person name="Frigui W."/>
            <person name="Mhenni B."/>
            <person name="Brosch R."/>
            <person name="Mardassi H."/>
        </authorList>
    </citation>
    <scope>NUCLEOTIDE SEQUENCE [LARGE SCALE GENOMIC DNA]</scope>
    <source>
        <strain evidence="3 4">TNTM28</strain>
    </source>
</reference>
<sequence length="153" mass="15108">MNKLVVSGAGAVIAFAAAGLLGAGAATAAPDVVGETYEDAASAIEGDGGTAKVAVTVGSKLSKDDCVVTQVWDAPFVRDAGDEYTHADGEVMLSLNCDGGFAEADHPGASVASPAGREAKKAADKEAAEKEAAAQAAAAAEQEEIAEVSTPDE</sequence>
<feature type="chain" id="PRO_5045843093" description="DUF4333 domain-containing protein" evidence="2">
    <location>
        <begin position="29"/>
        <end position="153"/>
    </location>
</feature>
<feature type="compositionally biased region" description="Basic and acidic residues" evidence="1">
    <location>
        <begin position="117"/>
        <end position="132"/>
    </location>
</feature>
<gene>
    <name evidence="3" type="ORF">FR943_05285</name>
</gene>
<evidence type="ECO:0000313" key="3">
    <source>
        <dbReference type="EMBL" id="MBU9763259.1"/>
    </source>
</evidence>
<proteinExistence type="predicted"/>
<evidence type="ECO:0008006" key="5">
    <source>
        <dbReference type="Google" id="ProtNLM"/>
    </source>
</evidence>
<feature type="signal peptide" evidence="2">
    <location>
        <begin position="1"/>
        <end position="28"/>
    </location>
</feature>
<evidence type="ECO:0000256" key="2">
    <source>
        <dbReference type="SAM" id="SignalP"/>
    </source>
</evidence>
<name>A0ABS6KI66_9MYCO</name>